<proteinExistence type="predicted"/>
<comment type="caution">
    <text evidence="2">The sequence shown here is derived from an EMBL/GenBank/DDBJ whole genome shotgun (WGS) entry which is preliminary data.</text>
</comment>
<evidence type="ECO:0000259" key="1">
    <source>
        <dbReference type="PROSITE" id="PS51462"/>
    </source>
</evidence>
<evidence type="ECO:0000313" key="3">
    <source>
        <dbReference type="Proteomes" id="UP000177126"/>
    </source>
</evidence>
<dbReference type="Gene3D" id="3.90.79.10">
    <property type="entry name" value="Nucleoside Triphosphate Pyrophosphohydrolase"/>
    <property type="match status" value="1"/>
</dbReference>
<dbReference type="AlphaFoldDB" id="A0A1G2FPZ6"/>
<gene>
    <name evidence="2" type="ORF">A3B04_03910</name>
</gene>
<name>A0A1G2FPZ6_9BACT</name>
<dbReference type="EMBL" id="MHNF01000039">
    <property type="protein sequence ID" value="OGZ40149.1"/>
    <property type="molecule type" value="Genomic_DNA"/>
</dbReference>
<organism evidence="2 3">
    <name type="scientific">Candidatus Portnoybacteria bacterium RIFCSPLOWO2_02_FULL_39_11</name>
    <dbReference type="NCBI Taxonomy" id="1802001"/>
    <lineage>
        <taxon>Bacteria</taxon>
        <taxon>Candidatus Portnoyibacteriota</taxon>
    </lineage>
</organism>
<dbReference type="Proteomes" id="UP000177126">
    <property type="component" value="Unassembled WGS sequence"/>
</dbReference>
<evidence type="ECO:0000313" key="2">
    <source>
        <dbReference type="EMBL" id="OGZ40149.1"/>
    </source>
</evidence>
<reference evidence="2 3" key="1">
    <citation type="journal article" date="2016" name="Nat. Commun.">
        <title>Thousands of microbial genomes shed light on interconnected biogeochemical processes in an aquifer system.</title>
        <authorList>
            <person name="Anantharaman K."/>
            <person name="Brown C.T."/>
            <person name="Hug L.A."/>
            <person name="Sharon I."/>
            <person name="Castelle C.J."/>
            <person name="Probst A.J."/>
            <person name="Thomas B.C."/>
            <person name="Singh A."/>
            <person name="Wilkins M.J."/>
            <person name="Karaoz U."/>
            <person name="Brodie E.L."/>
            <person name="Williams K.H."/>
            <person name="Hubbard S.S."/>
            <person name="Banfield J.F."/>
        </authorList>
    </citation>
    <scope>NUCLEOTIDE SEQUENCE [LARGE SCALE GENOMIC DNA]</scope>
</reference>
<accession>A0A1G2FPZ6</accession>
<dbReference type="SUPFAM" id="SSF55811">
    <property type="entry name" value="Nudix"/>
    <property type="match status" value="1"/>
</dbReference>
<dbReference type="Pfam" id="PF00293">
    <property type="entry name" value="NUDIX"/>
    <property type="match status" value="1"/>
</dbReference>
<protein>
    <recommendedName>
        <fullName evidence="1">Nudix hydrolase domain-containing protein</fullName>
    </recommendedName>
</protein>
<dbReference type="InterPro" id="IPR000086">
    <property type="entry name" value="NUDIX_hydrolase_dom"/>
</dbReference>
<dbReference type="InterPro" id="IPR015797">
    <property type="entry name" value="NUDIX_hydrolase-like_dom_sf"/>
</dbReference>
<feature type="domain" description="Nudix hydrolase" evidence="1">
    <location>
        <begin position="64"/>
        <end position="214"/>
    </location>
</feature>
<sequence length="228" mass="26473">MGVKIIFLNFNLSGFQPEFTPQRRGGNDREVCIMPNQELHRIVSTAIIYKKFPEEFLEFPSFSRHGNKFLSGLARKYKKEGGQNRYLITKRSPNKKVFPNKWTVPGGGLETDDYTNTPPSTKDGTWYFALETSLRREIKEEVNLEVDFIKYLLDLAFIRPDGVPVITLSFYAPYKSGEVKLDKDATEFVWATYEECKKYDLIDGILDEIRMVDEILGRKSEEEVKFKN</sequence>
<dbReference type="PROSITE" id="PS51462">
    <property type="entry name" value="NUDIX"/>
    <property type="match status" value="1"/>
</dbReference>